<reference evidence="1" key="1">
    <citation type="submission" date="2022-11" db="EMBL/GenBank/DDBJ databases">
        <title>Genome Sequence of Boeremia exigua.</title>
        <authorList>
            <person name="Buettner E."/>
        </authorList>
    </citation>
    <scope>NUCLEOTIDE SEQUENCE</scope>
    <source>
        <strain evidence="1">CU02</strain>
    </source>
</reference>
<evidence type="ECO:0000313" key="2">
    <source>
        <dbReference type="Proteomes" id="UP001153331"/>
    </source>
</evidence>
<dbReference type="Proteomes" id="UP001153331">
    <property type="component" value="Unassembled WGS sequence"/>
</dbReference>
<name>A0ACC2I2L6_9PLEO</name>
<organism evidence="1 2">
    <name type="scientific">Boeremia exigua</name>
    <dbReference type="NCBI Taxonomy" id="749465"/>
    <lineage>
        <taxon>Eukaryota</taxon>
        <taxon>Fungi</taxon>
        <taxon>Dikarya</taxon>
        <taxon>Ascomycota</taxon>
        <taxon>Pezizomycotina</taxon>
        <taxon>Dothideomycetes</taxon>
        <taxon>Pleosporomycetidae</taxon>
        <taxon>Pleosporales</taxon>
        <taxon>Pleosporineae</taxon>
        <taxon>Didymellaceae</taxon>
        <taxon>Boeremia</taxon>
    </lineage>
</organism>
<comment type="caution">
    <text evidence="1">The sequence shown here is derived from an EMBL/GenBank/DDBJ whole genome shotgun (WGS) entry which is preliminary data.</text>
</comment>
<gene>
    <name evidence="1" type="ORF">OPT61_g7634</name>
</gene>
<protein>
    <submittedName>
        <fullName evidence="1">Uncharacterized protein</fullName>
    </submittedName>
</protein>
<sequence length="755" mass="85204">MANTFIYKKLDLDRRSFRLIRLCKGDEGPVECELLHAYVGDDDDGMEYEALSYTWGDLAKPYSIRMNEQVMGITENLFHVLRHLRHGQEDRFLWIDALCINQDDHEERGHQVRQMASIYERARQVIFWLGTATVETDRAFDYMQHFERAAYNYSCNSWRPSDERWQFVLSTVELRRSRESGTTDVPLADFEAILDREWFKRVWIIQEVAKARSAMVVCGTKSVSARIFALIPSLLDVKQTPRSRSILEIMPGPSRKFSWWLEEHDLETLLRKFSGSKSSDPRDMIYALLGISSDAKGLKPDYTKSLQQVVSSTIVILLNLDSVGISSSCLPHWPLQTYLSKFPKFGLLRQDIIFSAFNREQTAALRVLFNDNIAPAIEFVAHRWKTGQTIEEVSQSLEFPGDTGWEILLDTNKAEIDYLNRLSKEGWIPAPMLWAAQRDRKDIAELFLASGKVDFSAWKQWTGEKLLSTAAEIGHTKIFQMLLEQQDEVDDSIKHSGPTPLHLAVSGNHTPIARMLLETRRADINARDEFGRTPLMTGAKNTNTSMIDLLLGYNHIMVNAKDKDGTTPLGAAAKRGDTNMVEALLKLARVDINNRDNLGRTPFAIALENGHELVVSAFLNSHRVDITSPDGRGYTPLASAVESGQEAIVSALLATHVYVNLPEVDWTSPFHVEASKHPLILAIHGGHTAILEILLESGCIEMKRTDLPMLMSQALVQTHDPGIYRLLEGFARTIMESQTTGTAEDTGIDPGSESR</sequence>
<accession>A0ACC2I2L6</accession>
<keyword evidence="2" id="KW-1185">Reference proteome</keyword>
<evidence type="ECO:0000313" key="1">
    <source>
        <dbReference type="EMBL" id="KAJ8109198.1"/>
    </source>
</evidence>
<proteinExistence type="predicted"/>
<dbReference type="EMBL" id="JAPHNI010000642">
    <property type="protein sequence ID" value="KAJ8109198.1"/>
    <property type="molecule type" value="Genomic_DNA"/>
</dbReference>